<dbReference type="Pfam" id="PF13411">
    <property type="entry name" value="MerR_1"/>
    <property type="match status" value="1"/>
</dbReference>
<dbReference type="AlphaFoldDB" id="A0A846XV78"/>
<sequence length="251" mass="27399">METFGRKIPGRSVRSRESAGLRTVDVGRRSGYSVQQVRNLEHDGVLPAVARGPSGYRRYAEIHVLSARAYRWLAQAVGPVQAKVMMRAAHRGSALPELLDGAHAALHAERRELRQAQRAAQVIAGEPVGEPVVDDAMSIAELAAALGIRASALRHWEAEGLVVPGRVRGARLYAPDDVRDARIVHQLRLAGYRIPALRAVLPALRQAGGREMPEILAARETDIDRRSMALLQAAGVLAEFVPSDRRPMSEE</sequence>
<organism evidence="3 4">
    <name type="scientific">Nocardia vermiculata</name>
    <dbReference type="NCBI Taxonomy" id="257274"/>
    <lineage>
        <taxon>Bacteria</taxon>
        <taxon>Bacillati</taxon>
        <taxon>Actinomycetota</taxon>
        <taxon>Actinomycetes</taxon>
        <taxon>Mycobacteriales</taxon>
        <taxon>Nocardiaceae</taxon>
        <taxon>Nocardia</taxon>
    </lineage>
</organism>
<evidence type="ECO:0000256" key="1">
    <source>
        <dbReference type="ARBA" id="ARBA00023125"/>
    </source>
</evidence>
<dbReference type="EMBL" id="JAAXOP010000002">
    <property type="protein sequence ID" value="NKY49760.1"/>
    <property type="molecule type" value="Genomic_DNA"/>
</dbReference>
<keyword evidence="1" id="KW-0238">DNA-binding</keyword>
<dbReference type="GO" id="GO:0003700">
    <property type="term" value="F:DNA-binding transcription factor activity"/>
    <property type="evidence" value="ECO:0007669"/>
    <property type="project" value="InterPro"/>
</dbReference>
<comment type="caution">
    <text evidence="3">The sequence shown here is derived from an EMBL/GenBank/DDBJ whole genome shotgun (WGS) entry which is preliminary data.</text>
</comment>
<evidence type="ECO:0000313" key="4">
    <source>
        <dbReference type="Proteomes" id="UP000565711"/>
    </source>
</evidence>
<dbReference type="SUPFAM" id="SSF46955">
    <property type="entry name" value="Putative DNA-binding domain"/>
    <property type="match status" value="2"/>
</dbReference>
<feature type="domain" description="HTH merR-type" evidence="2">
    <location>
        <begin position="136"/>
        <end position="203"/>
    </location>
</feature>
<dbReference type="PANTHER" id="PTHR30204">
    <property type="entry name" value="REDOX-CYCLING DRUG-SENSING TRANSCRIPTIONAL ACTIVATOR SOXR"/>
    <property type="match status" value="1"/>
</dbReference>
<dbReference type="InterPro" id="IPR047057">
    <property type="entry name" value="MerR_fam"/>
</dbReference>
<dbReference type="InterPro" id="IPR009061">
    <property type="entry name" value="DNA-bd_dom_put_sf"/>
</dbReference>
<keyword evidence="4" id="KW-1185">Reference proteome</keyword>
<dbReference type="Proteomes" id="UP000565711">
    <property type="component" value="Unassembled WGS sequence"/>
</dbReference>
<dbReference type="InterPro" id="IPR000551">
    <property type="entry name" value="MerR-type_HTH_dom"/>
</dbReference>
<dbReference type="Gene3D" id="1.10.1660.10">
    <property type="match status" value="2"/>
</dbReference>
<dbReference type="PANTHER" id="PTHR30204:SF93">
    <property type="entry name" value="HTH MERR-TYPE DOMAIN-CONTAINING PROTEIN"/>
    <property type="match status" value="1"/>
</dbReference>
<gene>
    <name evidence="3" type="ORF">HGA08_05965</name>
</gene>
<proteinExistence type="predicted"/>
<dbReference type="SMART" id="SM00422">
    <property type="entry name" value="HTH_MERR"/>
    <property type="match status" value="1"/>
</dbReference>
<dbReference type="GO" id="GO:0003677">
    <property type="term" value="F:DNA binding"/>
    <property type="evidence" value="ECO:0007669"/>
    <property type="project" value="UniProtKB-KW"/>
</dbReference>
<accession>A0A846XV78</accession>
<reference evidence="3 4" key="1">
    <citation type="submission" date="2020-04" db="EMBL/GenBank/DDBJ databases">
        <title>MicrobeNet Type strains.</title>
        <authorList>
            <person name="Nicholson A.C."/>
        </authorList>
    </citation>
    <scope>NUCLEOTIDE SEQUENCE [LARGE SCALE GENOMIC DNA]</scope>
    <source>
        <strain evidence="3 4">JCM 12354</strain>
    </source>
</reference>
<name>A0A846XV78_9NOCA</name>
<dbReference type="PROSITE" id="PS50937">
    <property type="entry name" value="HTH_MERR_2"/>
    <property type="match status" value="1"/>
</dbReference>
<evidence type="ECO:0000313" key="3">
    <source>
        <dbReference type="EMBL" id="NKY49760.1"/>
    </source>
</evidence>
<evidence type="ECO:0000259" key="2">
    <source>
        <dbReference type="PROSITE" id="PS50937"/>
    </source>
</evidence>
<protein>
    <submittedName>
        <fullName evidence="3">MerR family transcriptional regulator</fullName>
    </submittedName>
</protein>